<organism evidence="1">
    <name type="scientific">bioreactor metagenome</name>
    <dbReference type="NCBI Taxonomy" id="1076179"/>
    <lineage>
        <taxon>unclassified sequences</taxon>
        <taxon>metagenomes</taxon>
        <taxon>ecological metagenomes</taxon>
    </lineage>
</organism>
<dbReference type="AlphaFoldDB" id="A0A644ZEY5"/>
<name>A0A644ZEY5_9ZZZZ</name>
<comment type="caution">
    <text evidence="1">The sequence shown here is derived from an EMBL/GenBank/DDBJ whole genome shotgun (WGS) entry which is preliminary data.</text>
</comment>
<accession>A0A644ZEY5</accession>
<gene>
    <name evidence="1" type="ORF">SDC9_86049</name>
</gene>
<evidence type="ECO:0000313" key="1">
    <source>
        <dbReference type="EMBL" id="MPM39416.1"/>
    </source>
</evidence>
<reference evidence="1" key="1">
    <citation type="submission" date="2019-08" db="EMBL/GenBank/DDBJ databases">
        <authorList>
            <person name="Kucharzyk K."/>
            <person name="Murdoch R.W."/>
            <person name="Higgins S."/>
            <person name="Loffler F."/>
        </authorList>
    </citation>
    <scope>NUCLEOTIDE SEQUENCE</scope>
</reference>
<sequence>MVGEGVVHGGVDQTREDGRVGDHLVEHRALGEQPVRVGLLEVAGADLLAGDVRGDREHRGPGAVGVVQAVDQVQVARAAGTGADRQLTGELGVRGGGEGGRLLVSYVDPVDPTVGRAAGTADGVDDRIERVADDPVDATDTGLLELSDELFGELHRACTS</sequence>
<proteinExistence type="predicted"/>
<dbReference type="EMBL" id="VSSQ01008632">
    <property type="protein sequence ID" value="MPM39416.1"/>
    <property type="molecule type" value="Genomic_DNA"/>
</dbReference>
<protein>
    <submittedName>
        <fullName evidence="1">Uncharacterized protein</fullName>
    </submittedName>
</protein>